<dbReference type="SUPFAM" id="SSF51261">
    <property type="entry name" value="Duplicated hybrid motif"/>
    <property type="match status" value="1"/>
</dbReference>
<evidence type="ECO:0000259" key="2">
    <source>
        <dbReference type="Pfam" id="PF01551"/>
    </source>
</evidence>
<feature type="domain" description="M23ase beta-sheet core" evidence="2">
    <location>
        <begin position="84"/>
        <end position="177"/>
    </location>
</feature>
<dbReference type="eggNOG" id="COG0739">
    <property type="taxonomic scope" value="Bacteria"/>
</dbReference>
<dbReference type="InterPro" id="IPR050570">
    <property type="entry name" value="Cell_wall_metabolism_enzyme"/>
</dbReference>
<name>I3YML2_ALIFI</name>
<dbReference type="InterPro" id="IPR011055">
    <property type="entry name" value="Dup_hybrid_motif"/>
</dbReference>
<evidence type="ECO:0000313" key="4">
    <source>
        <dbReference type="Proteomes" id="UP000006052"/>
    </source>
</evidence>
<accession>I3YML2</accession>
<dbReference type="KEGG" id="afd:Alfi_1911"/>
<dbReference type="PANTHER" id="PTHR21666">
    <property type="entry name" value="PEPTIDASE-RELATED"/>
    <property type="match status" value="1"/>
</dbReference>
<sequence length="192" mass="21644">MRKWTKISLLLQLLPITLWGQDTHALYTARNNEILDIIAQLPARAPQILDIPCISPVQQPNFDRVRISSGYGLRIHPITQKIHQHSGIDIPPSGNDTIYAAANGIIDTVAYNDLIGLHIKIRHKYGFKTTYGHLKRTFIRSPRQKIHIGDPIGIMGTSGRSTGKHLHYTVQRNGQTLPPLPYCYLFINTRGP</sequence>
<feature type="chain" id="PRO_5003682829" evidence="1">
    <location>
        <begin position="21"/>
        <end position="192"/>
    </location>
</feature>
<dbReference type="AlphaFoldDB" id="I3YML2"/>
<proteinExistence type="predicted"/>
<dbReference type="GO" id="GO:0004222">
    <property type="term" value="F:metalloendopeptidase activity"/>
    <property type="evidence" value="ECO:0007669"/>
    <property type="project" value="TreeGrafter"/>
</dbReference>
<dbReference type="Pfam" id="PF01551">
    <property type="entry name" value="Peptidase_M23"/>
    <property type="match status" value="1"/>
</dbReference>
<dbReference type="PANTHER" id="PTHR21666:SF270">
    <property type="entry name" value="MUREIN HYDROLASE ACTIVATOR ENVC"/>
    <property type="match status" value="1"/>
</dbReference>
<protein>
    <submittedName>
        <fullName evidence="3">Metalloendopeptidase-like membrane protein</fullName>
    </submittedName>
</protein>
<dbReference type="HOGENOM" id="CLU_029425_13_2_10"/>
<keyword evidence="1" id="KW-0732">Signal</keyword>
<feature type="signal peptide" evidence="1">
    <location>
        <begin position="1"/>
        <end position="20"/>
    </location>
</feature>
<gene>
    <name evidence="3" type="ordered locus">Alfi_1911</name>
</gene>
<dbReference type="EMBL" id="CP003274">
    <property type="protein sequence ID" value="AFL78230.1"/>
    <property type="molecule type" value="Genomic_DNA"/>
</dbReference>
<dbReference type="RefSeq" id="WP_014775629.1">
    <property type="nucleotide sequence ID" value="NC_018011.1"/>
</dbReference>
<evidence type="ECO:0000256" key="1">
    <source>
        <dbReference type="SAM" id="SignalP"/>
    </source>
</evidence>
<reference evidence="4" key="1">
    <citation type="journal article" date="2013" name="Stand. Genomic Sci.">
        <title>Complete genome sequence of the bile-resistant pigment-producing anaerobe Alistipes finegoldii type strain (AHN2437(T)).</title>
        <authorList>
            <person name="Mavromatis K."/>
            <person name="Stackebrandt E."/>
            <person name="Munk C."/>
            <person name="Lapidus A."/>
            <person name="Nolan M."/>
            <person name="Lucas S."/>
            <person name="Hammon N."/>
            <person name="Deshpande S."/>
            <person name="Cheng J.F."/>
            <person name="Tapia R."/>
            <person name="Goodwin L.A."/>
            <person name="Pitluck S."/>
            <person name="Liolios K."/>
            <person name="Pagani I."/>
            <person name="Ivanova N."/>
            <person name="Mikhailova N."/>
            <person name="Huntemann M."/>
            <person name="Pati A."/>
            <person name="Chen A."/>
            <person name="Palaniappan K."/>
            <person name="Land M."/>
            <person name="Hauser L."/>
            <person name="Rohde M."/>
            <person name="Gronow S."/>
            <person name="Goker M."/>
            <person name="Detter J.C."/>
            <person name="Bristow J."/>
            <person name="Eisen J.A."/>
            <person name="Markowitz V."/>
            <person name="Hugenholtz P."/>
            <person name="Kyrpides N.C."/>
            <person name="Klenk H.P."/>
            <person name="Woyke T."/>
        </authorList>
    </citation>
    <scope>NUCLEOTIDE SEQUENCE</scope>
    <source>
        <strain evidence="4">DSM 17242 / JCM 16770 / AHN 2437 / CCUG 46020 / CIP 107999</strain>
    </source>
</reference>
<dbReference type="Gene3D" id="2.70.70.10">
    <property type="entry name" value="Glucose Permease (Domain IIA)"/>
    <property type="match status" value="1"/>
</dbReference>
<organism evidence="3 4">
    <name type="scientific">Alistipes finegoldii (strain DSM 17242 / JCM 16770 / CCUG 46020 / CIP 107999 / KCTC 15236 / AHN 2437)</name>
    <dbReference type="NCBI Taxonomy" id="679935"/>
    <lineage>
        <taxon>Bacteria</taxon>
        <taxon>Pseudomonadati</taxon>
        <taxon>Bacteroidota</taxon>
        <taxon>Bacteroidia</taxon>
        <taxon>Bacteroidales</taxon>
        <taxon>Rikenellaceae</taxon>
        <taxon>Alistipes</taxon>
    </lineage>
</organism>
<dbReference type="CDD" id="cd12797">
    <property type="entry name" value="M23_peptidase"/>
    <property type="match status" value="1"/>
</dbReference>
<dbReference type="STRING" id="679935.Alfi_1911"/>
<dbReference type="Proteomes" id="UP000006052">
    <property type="component" value="Chromosome"/>
</dbReference>
<evidence type="ECO:0000313" key="3">
    <source>
        <dbReference type="EMBL" id="AFL78230.1"/>
    </source>
</evidence>
<dbReference type="InterPro" id="IPR016047">
    <property type="entry name" value="M23ase_b-sheet_dom"/>
</dbReference>